<dbReference type="SFLD" id="SFLDS00019">
    <property type="entry name" value="Glutathione_Transferase_(cytos"/>
    <property type="match status" value="1"/>
</dbReference>
<dbReference type="InterPro" id="IPR050213">
    <property type="entry name" value="GST_superfamily"/>
</dbReference>
<dbReference type="AlphaFoldDB" id="A0A3G5APG5"/>
<dbReference type="Pfam" id="PF02798">
    <property type="entry name" value="GST_N"/>
    <property type="match status" value="1"/>
</dbReference>
<evidence type="ECO:0000313" key="3">
    <source>
        <dbReference type="EMBL" id="AYV89241.1"/>
    </source>
</evidence>
<dbReference type="PANTHER" id="PTHR11571">
    <property type="entry name" value="GLUTATHIONE S-TRANSFERASE"/>
    <property type="match status" value="1"/>
</dbReference>
<dbReference type="PANTHER" id="PTHR11571:SF253">
    <property type="entry name" value="S-TRANSFERASE, PUTATIVE-RELATED"/>
    <property type="match status" value="1"/>
</dbReference>
<dbReference type="InterPro" id="IPR036282">
    <property type="entry name" value="Glutathione-S-Trfase_C_sf"/>
</dbReference>
<dbReference type="CDD" id="cd03075">
    <property type="entry name" value="GST_N_Mu"/>
    <property type="match status" value="1"/>
</dbReference>
<reference evidence="3" key="1">
    <citation type="submission" date="2018-09" db="EMBL/GenBank/DDBJ databases">
        <title>Identification of saliva proteins of spider mite Tetranychus evansi by transcriptome and LC-MS/MS approach.</title>
        <authorList>
            <person name="Huang H.-J."/>
            <person name="Cui J.-R."/>
            <person name="Hong X.-Y."/>
        </authorList>
    </citation>
    <scope>NUCLEOTIDE SEQUENCE</scope>
</reference>
<dbReference type="EMBL" id="MH979786">
    <property type="protein sequence ID" value="AYV89241.1"/>
    <property type="molecule type" value="mRNA"/>
</dbReference>
<dbReference type="InterPro" id="IPR040079">
    <property type="entry name" value="Glutathione_S-Trfase"/>
</dbReference>
<organism evidence="3">
    <name type="scientific">Tetranychus evansi</name>
    <name type="common">red spider mite</name>
    <dbReference type="NCBI Taxonomy" id="178897"/>
    <lineage>
        <taxon>Eukaryota</taxon>
        <taxon>Metazoa</taxon>
        <taxon>Ecdysozoa</taxon>
        <taxon>Arthropoda</taxon>
        <taxon>Chelicerata</taxon>
        <taxon>Arachnida</taxon>
        <taxon>Acari</taxon>
        <taxon>Acariformes</taxon>
        <taxon>Trombidiformes</taxon>
        <taxon>Prostigmata</taxon>
        <taxon>Eleutherengona</taxon>
        <taxon>Raphignathae</taxon>
        <taxon>Tetranychoidea</taxon>
        <taxon>Tetranychidae</taxon>
        <taxon>Tetranychus</taxon>
    </lineage>
</organism>
<accession>A0A3G5APG5</accession>
<sequence length="218" mass="25006">MVPILAYWELRGLVDPIKFLLAHAGVEYEFKAYKIGPPPEYSRDDFRSIKDGLGLDFPNLPYYIDDDVKLSQTLAILRYLGRKHGLQGTSDSEITRCDLAEQVMIDLLLFLFPRWRVNNEENKKQIVETVTAKLTEYEKFLGSGPFVLGEKLSYPDFIAYSALDYIRLYDASLIENYATIKDFLAKFETFPNVDAYIKSDKFSRMPVTAPICDWGGKA</sequence>
<dbReference type="Pfam" id="PF14497">
    <property type="entry name" value="GST_C_3"/>
    <property type="match status" value="1"/>
</dbReference>
<dbReference type="SUPFAM" id="SSF47616">
    <property type="entry name" value="GST C-terminal domain-like"/>
    <property type="match status" value="1"/>
</dbReference>
<dbReference type="Gene3D" id="1.20.1050.10">
    <property type="match status" value="1"/>
</dbReference>
<dbReference type="PROSITE" id="PS50404">
    <property type="entry name" value="GST_NTER"/>
    <property type="match status" value="1"/>
</dbReference>
<dbReference type="PROSITE" id="PS50405">
    <property type="entry name" value="GST_CTER"/>
    <property type="match status" value="1"/>
</dbReference>
<protein>
    <submittedName>
        <fullName evidence="3">GST m2</fullName>
    </submittedName>
</protein>
<dbReference type="InterPro" id="IPR004045">
    <property type="entry name" value="Glutathione_S-Trfase_N"/>
</dbReference>
<dbReference type="GO" id="GO:0004364">
    <property type="term" value="F:glutathione transferase activity"/>
    <property type="evidence" value="ECO:0007669"/>
    <property type="project" value="TreeGrafter"/>
</dbReference>
<name>A0A3G5APG5_9ACAR</name>
<dbReference type="GO" id="GO:0006749">
    <property type="term" value="P:glutathione metabolic process"/>
    <property type="evidence" value="ECO:0007669"/>
    <property type="project" value="TreeGrafter"/>
</dbReference>
<dbReference type="Gene3D" id="3.40.30.10">
    <property type="entry name" value="Glutaredoxin"/>
    <property type="match status" value="1"/>
</dbReference>
<dbReference type="SUPFAM" id="SSF52833">
    <property type="entry name" value="Thioredoxin-like"/>
    <property type="match status" value="1"/>
</dbReference>
<dbReference type="InterPro" id="IPR004046">
    <property type="entry name" value="GST_C"/>
</dbReference>
<dbReference type="InterPro" id="IPR036249">
    <property type="entry name" value="Thioredoxin-like_sf"/>
</dbReference>
<evidence type="ECO:0000259" key="2">
    <source>
        <dbReference type="PROSITE" id="PS50405"/>
    </source>
</evidence>
<evidence type="ECO:0000259" key="1">
    <source>
        <dbReference type="PROSITE" id="PS50404"/>
    </source>
</evidence>
<proteinExistence type="evidence at transcript level"/>
<feature type="domain" description="GST N-terminal" evidence="1">
    <location>
        <begin position="1"/>
        <end position="88"/>
    </location>
</feature>
<dbReference type="InterPro" id="IPR010987">
    <property type="entry name" value="Glutathione-S-Trfase_C-like"/>
</dbReference>
<feature type="domain" description="GST C-terminal" evidence="2">
    <location>
        <begin position="90"/>
        <end position="207"/>
    </location>
</feature>